<keyword evidence="2" id="KW-1185">Reference proteome</keyword>
<protein>
    <submittedName>
        <fullName evidence="1">Exopolygalacturonase</fullName>
    </submittedName>
</protein>
<dbReference type="Proteomes" id="UP000019131">
    <property type="component" value="Unassembled WGS sequence"/>
</dbReference>
<accession>W4UTC3</accession>
<dbReference type="Gene3D" id="2.160.20.10">
    <property type="entry name" value="Single-stranded right-handed beta-helix, Pectin lyase-like"/>
    <property type="match status" value="1"/>
</dbReference>
<sequence>MRPDTPQIYEYILVEDMQGNANNCLLIKPWTQFFDMKDRKTIPPSSSRHVTMRNIQLECEVFFNVEKSNQYRLTDFVFENMQIQAKDGKVDKSIINPFTIKNVTVNDQKLKP</sequence>
<evidence type="ECO:0000313" key="2">
    <source>
        <dbReference type="Proteomes" id="UP000019131"/>
    </source>
</evidence>
<dbReference type="AlphaFoldDB" id="W4UTC3"/>
<name>W4UTC3_9BACE</name>
<comment type="caution">
    <text evidence="1">The sequence shown here is derived from an EMBL/GenBank/DDBJ whole genome shotgun (WGS) entry which is preliminary data.</text>
</comment>
<dbReference type="InterPro" id="IPR012334">
    <property type="entry name" value="Pectin_lyas_fold"/>
</dbReference>
<proteinExistence type="predicted"/>
<dbReference type="STRING" id="1445607.JCM10512_2065"/>
<dbReference type="EMBL" id="BAIV01000011">
    <property type="protein sequence ID" value="GAE83769.1"/>
    <property type="molecule type" value="Genomic_DNA"/>
</dbReference>
<reference evidence="1 2" key="1">
    <citation type="journal article" date="2014" name="Genome Announc.">
        <title>Draft Genome Sequence of Bacteroides reticulotermitis Strain JCM 10512T, Isolated from the Gut of a Termite.</title>
        <authorList>
            <person name="Yuki M."/>
            <person name="Oshima K."/>
            <person name="Suda W."/>
            <person name="Sakamoto M."/>
            <person name="Iida T."/>
            <person name="Hattori M."/>
            <person name="Ohkuma M."/>
        </authorList>
    </citation>
    <scope>NUCLEOTIDE SEQUENCE [LARGE SCALE GENOMIC DNA]</scope>
    <source>
        <strain evidence="1 2">JCM 10512</strain>
    </source>
</reference>
<organism evidence="1 2">
    <name type="scientific">Bacteroides reticulotermitis JCM 10512</name>
    <dbReference type="NCBI Taxonomy" id="1445607"/>
    <lineage>
        <taxon>Bacteria</taxon>
        <taxon>Pseudomonadati</taxon>
        <taxon>Bacteroidota</taxon>
        <taxon>Bacteroidia</taxon>
        <taxon>Bacteroidales</taxon>
        <taxon>Bacteroidaceae</taxon>
        <taxon>Bacteroides</taxon>
    </lineage>
</organism>
<evidence type="ECO:0000313" key="1">
    <source>
        <dbReference type="EMBL" id="GAE83769.1"/>
    </source>
</evidence>
<gene>
    <name evidence="1" type="ORF">JCM10512_2065</name>
</gene>